<evidence type="ECO:0000256" key="4">
    <source>
        <dbReference type="ARBA" id="ARBA00023139"/>
    </source>
</evidence>
<evidence type="ECO:0000256" key="5">
    <source>
        <dbReference type="ARBA" id="ARBA00023288"/>
    </source>
</evidence>
<dbReference type="InterPro" id="IPR006059">
    <property type="entry name" value="SBP"/>
</dbReference>
<dbReference type="PANTHER" id="PTHR43649:SF33">
    <property type="entry name" value="POLYGALACTURONAN_RHAMNOGALACTURONAN-BINDING PROTEIN YTCQ"/>
    <property type="match status" value="1"/>
</dbReference>
<dbReference type="EMBL" id="VDCQ01000055">
    <property type="protein sequence ID" value="TNJ62651.1"/>
    <property type="molecule type" value="Genomic_DNA"/>
</dbReference>
<keyword evidence="4" id="KW-0564">Palmitate</keyword>
<keyword evidence="5" id="KW-0449">Lipoprotein</keyword>
<keyword evidence="7" id="KW-1185">Reference proteome</keyword>
<dbReference type="SUPFAM" id="SSF53850">
    <property type="entry name" value="Periplasmic binding protein-like II"/>
    <property type="match status" value="1"/>
</dbReference>
<dbReference type="AlphaFoldDB" id="A0A5C4T0S5"/>
<dbReference type="Gene3D" id="3.40.190.10">
    <property type="entry name" value="Periplasmic binding protein-like II"/>
    <property type="match status" value="2"/>
</dbReference>
<sequence>MQWRSAICVKAVSPLIKIRRGGQSFMVNKKRGFTAISAVLAATVALAGCGSDEGAGKNASNDGKAAAPNSNAPVEGYTLPIVKDGSVTLGIAARDFASPYSYTKGFPVWQEIEKRTGVKINWIVTPNDQYNDVMNVKLAAGKDLPDIITLPTADPVKTADDGLIIPLDDLIHKYAPNISKFLKDNPEIDKKMRSPDGKLYAISSVTSGVAYSDPYGILIRQDWLDKLGLKEPKTLDEWYAVLKAFKEKDPNGNGKPDEIPFVPDLKLRGLTVFGSAKGLHLFYSSGYYPDKSGKVQFEWLKPEAKELVVWLNKLYKEGLIDPEFMTKTSDATRANITRSEAGVTNRFLNGKPSFESAMKKAGEQSVVWNMTVPPAADGDKGFYEKYGPISGWYGITKDAKNPEVAIKFLDYIYASEEGNRFLTFGIEGKSYTMVNGQPKFTEFAYKNPEGLDINTALRSLGATPTMPWIRATEGPLSLQVKEIMALDPKSAEQANKVESYLTEANPYSLPSVEESETLARYQSEITTYVDSTIAKFVTGVEPIDWDKFTNQVKALGIDKVLQVKQKQYDRYKK</sequence>
<evidence type="ECO:0000256" key="3">
    <source>
        <dbReference type="ARBA" id="ARBA00023136"/>
    </source>
</evidence>
<dbReference type="Proteomes" id="UP000307943">
    <property type="component" value="Unassembled WGS sequence"/>
</dbReference>
<comment type="caution">
    <text evidence="6">The sequence shown here is derived from an EMBL/GenBank/DDBJ whole genome shotgun (WGS) entry which is preliminary data.</text>
</comment>
<proteinExistence type="predicted"/>
<evidence type="ECO:0000313" key="6">
    <source>
        <dbReference type="EMBL" id="TNJ62651.1"/>
    </source>
</evidence>
<organism evidence="6 7">
    <name type="scientific">Paenibacillus hemerocallicola</name>
    <dbReference type="NCBI Taxonomy" id="1172614"/>
    <lineage>
        <taxon>Bacteria</taxon>
        <taxon>Bacillati</taxon>
        <taxon>Bacillota</taxon>
        <taxon>Bacilli</taxon>
        <taxon>Bacillales</taxon>
        <taxon>Paenibacillaceae</taxon>
        <taxon>Paenibacillus</taxon>
    </lineage>
</organism>
<dbReference type="PANTHER" id="PTHR43649">
    <property type="entry name" value="ARABINOSE-BINDING PROTEIN-RELATED"/>
    <property type="match status" value="1"/>
</dbReference>
<gene>
    <name evidence="6" type="ORF">FE784_29415</name>
</gene>
<name>A0A5C4T0S5_9BACL</name>
<keyword evidence="2" id="KW-0732">Signal</keyword>
<dbReference type="Pfam" id="PF01547">
    <property type="entry name" value="SBP_bac_1"/>
    <property type="match status" value="1"/>
</dbReference>
<protein>
    <submittedName>
        <fullName evidence="6">Extracellular solute-binding protein</fullName>
    </submittedName>
</protein>
<dbReference type="OrthoDB" id="2491264at2"/>
<accession>A0A5C4T0S5</accession>
<keyword evidence="3" id="KW-0472">Membrane</keyword>
<evidence type="ECO:0000256" key="1">
    <source>
        <dbReference type="ARBA" id="ARBA00022475"/>
    </source>
</evidence>
<evidence type="ECO:0000313" key="7">
    <source>
        <dbReference type="Proteomes" id="UP000307943"/>
    </source>
</evidence>
<evidence type="ECO:0000256" key="2">
    <source>
        <dbReference type="ARBA" id="ARBA00022729"/>
    </source>
</evidence>
<dbReference type="InterPro" id="IPR050490">
    <property type="entry name" value="Bact_solute-bd_prot1"/>
</dbReference>
<keyword evidence="1" id="KW-1003">Cell membrane</keyword>
<reference evidence="6 7" key="1">
    <citation type="submission" date="2019-05" db="EMBL/GenBank/DDBJ databases">
        <title>We sequenced the genome of Paenibacillus hemerocallicola KCTC 33185 for further insight into its adaptation and study the phylogeny of Paenibacillus.</title>
        <authorList>
            <person name="Narsing Rao M.P."/>
        </authorList>
    </citation>
    <scope>NUCLEOTIDE SEQUENCE [LARGE SCALE GENOMIC DNA]</scope>
    <source>
        <strain evidence="6 7">KCTC 33185</strain>
    </source>
</reference>